<dbReference type="GO" id="GO:0003676">
    <property type="term" value="F:nucleic acid binding"/>
    <property type="evidence" value="ECO:0007669"/>
    <property type="project" value="InterPro"/>
</dbReference>
<dbReference type="EMBL" id="CP073100">
    <property type="protein sequence ID" value="QUE53182.1"/>
    <property type="molecule type" value="Genomic_DNA"/>
</dbReference>
<feature type="domain" description="Integrase catalytic" evidence="1">
    <location>
        <begin position="1"/>
        <end position="61"/>
    </location>
</feature>
<gene>
    <name evidence="2" type="ORF">KBB96_09840</name>
</gene>
<reference evidence="2" key="1">
    <citation type="submission" date="2021-04" db="EMBL/GenBank/DDBJ databases">
        <title>Luteolibacter sp. 32A isolated from the skin of an Anderson's salamander (Ambystoma andersonii).</title>
        <authorList>
            <person name="Spergser J."/>
            <person name="Busse H.-J."/>
        </authorList>
    </citation>
    <scope>NUCLEOTIDE SEQUENCE</scope>
    <source>
        <strain evidence="2">32A</strain>
    </source>
</reference>
<dbReference type="InterPro" id="IPR012337">
    <property type="entry name" value="RNaseH-like_sf"/>
</dbReference>
<dbReference type="InterPro" id="IPR036397">
    <property type="entry name" value="RNaseH_sf"/>
</dbReference>
<dbReference type="Proteomes" id="UP000676169">
    <property type="component" value="Chromosome"/>
</dbReference>
<dbReference type="PROSITE" id="PS50994">
    <property type="entry name" value="INTEGRASE"/>
    <property type="match status" value="1"/>
</dbReference>
<proteinExistence type="predicted"/>
<accession>A0A975J348</accession>
<organism evidence="2 3">
    <name type="scientific">Luteolibacter ambystomatis</name>
    <dbReference type="NCBI Taxonomy" id="2824561"/>
    <lineage>
        <taxon>Bacteria</taxon>
        <taxon>Pseudomonadati</taxon>
        <taxon>Verrucomicrobiota</taxon>
        <taxon>Verrucomicrobiia</taxon>
        <taxon>Verrucomicrobiales</taxon>
        <taxon>Verrucomicrobiaceae</taxon>
        <taxon>Luteolibacter</taxon>
    </lineage>
</organism>
<dbReference type="PANTHER" id="PTHR47515">
    <property type="entry name" value="LOW CALCIUM RESPONSE LOCUS PROTEIN T"/>
    <property type="match status" value="1"/>
</dbReference>
<dbReference type="GO" id="GO:0015074">
    <property type="term" value="P:DNA integration"/>
    <property type="evidence" value="ECO:0007669"/>
    <property type="project" value="InterPro"/>
</dbReference>
<sequence length="72" mass="8495">MQNGYVERFNRSFRHEVLDAHVFGSLSEVREYVHHWLISYNEERPHKSLGDIPPALFLQQQTNPKTAPQLSF</sequence>
<dbReference type="Pfam" id="PF13683">
    <property type="entry name" value="rve_3"/>
    <property type="match status" value="1"/>
</dbReference>
<dbReference type="KEGG" id="lamb:KBB96_09840"/>
<dbReference type="AlphaFoldDB" id="A0A975J348"/>
<dbReference type="InterPro" id="IPR001584">
    <property type="entry name" value="Integrase_cat-core"/>
</dbReference>
<protein>
    <submittedName>
        <fullName evidence="2">Transposase</fullName>
    </submittedName>
</protein>
<dbReference type="PANTHER" id="PTHR47515:SF3">
    <property type="entry name" value="INTEGRASE CORE DOMAIN PROTEIN"/>
    <property type="match status" value="1"/>
</dbReference>
<name>A0A975J348_9BACT</name>
<evidence type="ECO:0000259" key="1">
    <source>
        <dbReference type="PROSITE" id="PS50994"/>
    </source>
</evidence>
<keyword evidence="3" id="KW-1185">Reference proteome</keyword>
<evidence type="ECO:0000313" key="2">
    <source>
        <dbReference type="EMBL" id="QUE53182.1"/>
    </source>
</evidence>
<dbReference type="Gene3D" id="3.30.420.10">
    <property type="entry name" value="Ribonuclease H-like superfamily/Ribonuclease H"/>
    <property type="match status" value="1"/>
</dbReference>
<evidence type="ECO:0000313" key="3">
    <source>
        <dbReference type="Proteomes" id="UP000676169"/>
    </source>
</evidence>
<dbReference type="SUPFAM" id="SSF53098">
    <property type="entry name" value="Ribonuclease H-like"/>
    <property type="match status" value="1"/>
</dbReference>